<dbReference type="InterPro" id="IPR036397">
    <property type="entry name" value="RNaseH_sf"/>
</dbReference>
<dbReference type="InterPro" id="IPR012337">
    <property type="entry name" value="RNaseH-like_sf"/>
</dbReference>
<reference evidence="2" key="1">
    <citation type="submission" date="2023-03" db="EMBL/GenBank/DDBJ databases">
        <title>Amycolatopsis taiwanensis NBRC 103393.</title>
        <authorList>
            <person name="Ichikawa N."/>
            <person name="Sato H."/>
            <person name="Tonouchi N."/>
        </authorList>
    </citation>
    <scope>NUCLEOTIDE SEQUENCE</scope>
    <source>
        <strain evidence="2">NBRC 103393</strain>
    </source>
</reference>
<proteinExistence type="predicted"/>
<dbReference type="InterPro" id="IPR038717">
    <property type="entry name" value="Tc1-like_DDE_dom"/>
</dbReference>
<dbReference type="PANTHER" id="PTHR30347:SF1">
    <property type="entry name" value="MECHANOSENSITIVE CHANNEL MSCK"/>
    <property type="match status" value="1"/>
</dbReference>
<dbReference type="SUPFAM" id="SSF53098">
    <property type="entry name" value="Ribonuclease H-like"/>
    <property type="match status" value="1"/>
</dbReference>
<gene>
    <name evidence="2" type="ORF">Atai01_77370</name>
</gene>
<dbReference type="Proteomes" id="UP001165136">
    <property type="component" value="Unassembled WGS sequence"/>
</dbReference>
<organism evidence="2 3">
    <name type="scientific">Amycolatopsis taiwanensis</name>
    <dbReference type="NCBI Taxonomy" id="342230"/>
    <lineage>
        <taxon>Bacteria</taxon>
        <taxon>Bacillati</taxon>
        <taxon>Actinomycetota</taxon>
        <taxon>Actinomycetes</taxon>
        <taxon>Pseudonocardiales</taxon>
        <taxon>Pseudonocardiaceae</taxon>
        <taxon>Amycolatopsis</taxon>
    </lineage>
</organism>
<dbReference type="InterPro" id="IPR047655">
    <property type="entry name" value="Transpos_IS630-like"/>
</dbReference>
<dbReference type="PANTHER" id="PTHR30347">
    <property type="entry name" value="POTASSIUM CHANNEL RELATED"/>
    <property type="match status" value="1"/>
</dbReference>
<comment type="caution">
    <text evidence="2">The sequence shown here is derived from an EMBL/GenBank/DDBJ whole genome shotgun (WGS) entry which is preliminary data.</text>
</comment>
<dbReference type="NCBIfam" id="NF033545">
    <property type="entry name" value="transpos_IS630"/>
    <property type="match status" value="1"/>
</dbReference>
<dbReference type="AlphaFoldDB" id="A0A9W6R8B8"/>
<dbReference type="Gene3D" id="3.30.420.10">
    <property type="entry name" value="Ribonuclease H-like superfamily/Ribonuclease H"/>
    <property type="match status" value="1"/>
</dbReference>
<dbReference type="Pfam" id="PF13358">
    <property type="entry name" value="DDE_3"/>
    <property type="match status" value="1"/>
</dbReference>
<feature type="domain" description="Tc1-like transposase DDE" evidence="1">
    <location>
        <begin position="3"/>
        <end position="146"/>
    </location>
</feature>
<evidence type="ECO:0000259" key="1">
    <source>
        <dbReference type="Pfam" id="PF13358"/>
    </source>
</evidence>
<protein>
    <recommendedName>
        <fullName evidence="1">Tc1-like transposase DDE domain-containing protein</fullName>
    </recommendedName>
</protein>
<sequence>MLSVDEKSGVQALDRAQPMLPLDFGKTAQRTHEYVRHGTTNLFGSLNVGTGEVVGRCFPRRRAAEFIKFMDEIVKPHGDREIHVILDNLSTHDGTDVEKWLTKHPNVKFHFTPTGSSWLNQIEIWFGIITRQAIRRGTFGSLRQLIDTINNYIINWNQDAQPFTWTAKPGDIITKVRLLHRDFRKMIANNS</sequence>
<dbReference type="GO" id="GO:0003676">
    <property type="term" value="F:nucleic acid binding"/>
    <property type="evidence" value="ECO:0007669"/>
    <property type="project" value="InterPro"/>
</dbReference>
<dbReference type="RefSeq" id="WP_052372072.1">
    <property type="nucleotide sequence ID" value="NZ_BSTI01000031.1"/>
</dbReference>
<keyword evidence="3" id="KW-1185">Reference proteome</keyword>
<dbReference type="InterPro" id="IPR052702">
    <property type="entry name" value="MscS-like_channel"/>
</dbReference>
<evidence type="ECO:0000313" key="3">
    <source>
        <dbReference type="Proteomes" id="UP001165136"/>
    </source>
</evidence>
<dbReference type="EMBL" id="BSTI01000031">
    <property type="protein sequence ID" value="GLY71118.1"/>
    <property type="molecule type" value="Genomic_DNA"/>
</dbReference>
<evidence type="ECO:0000313" key="2">
    <source>
        <dbReference type="EMBL" id="GLY71118.1"/>
    </source>
</evidence>
<name>A0A9W6R8B8_9PSEU</name>
<accession>A0A9W6R8B8</accession>